<protein>
    <submittedName>
        <fullName evidence="4">Uncharacterized protein</fullName>
    </submittedName>
</protein>
<reference evidence="4" key="1">
    <citation type="submission" date="2021-01" db="EMBL/GenBank/DDBJ databases">
        <authorList>
            <person name="Zahm M."/>
            <person name="Roques C."/>
            <person name="Cabau C."/>
            <person name="Klopp C."/>
            <person name="Donnadieu C."/>
            <person name="Jouanno E."/>
            <person name="Lampietro C."/>
            <person name="Louis A."/>
            <person name="Herpin A."/>
            <person name="Echchiki A."/>
            <person name="Berthelot C."/>
            <person name="Parey E."/>
            <person name="Roest-Crollius H."/>
            <person name="Braasch I."/>
            <person name="Postlethwait J."/>
            <person name="Bobe J."/>
            <person name="Montfort J."/>
            <person name="Bouchez O."/>
            <person name="Begum T."/>
            <person name="Mejri S."/>
            <person name="Adams A."/>
            <person name="Chen W.-J."/>
            <person name="Guiguen Y."/>
        </authorList>
    </citation>
    <scope>NUCLEOTIDE SEQUENCE</scope>
    <source>
        <tissue evidence="4">Blood</tissue>
    </source>
</reference>
<dbReference type="InterPro" id="IPR032675">
    <property type="entry name" value="LRR_dom_sf"/>
</dbReference>
<feature type="compositionally biased region" description="Polar residues" evidence="3">
    <location>
        <begin position="50"/>
        <end position="63"/>
    </location>
</feature>
<dbReference type="CDD" id="cd00116">
    <property type="entry name" value="LRR_RI"/>
    <property type="match status" value="1"/>
</dbReference>
<comment type="caution">
    <text evidence="4">The sequence shown here is derived from an EMBL/GenBank/DDBJ whole genome shotgun (WGS) entry which is preliminary data.</text>
</comment>
<name>A0A8T3CFC9_9TELE</name>
<evidence type="ECO:0000256" key="2">
    <source>
        <dbReference type="ARBA" id="ARBA00022737"/>
    </source>
</evidence>
<evidence type="ECO:0000256" key="3">
    <source>
        <dbReference type="SAM" id="MobiDB-lite"/>
    </source>
</evidence>
<proteinExistence type="predicted"/>
<dbReference type="Proteomes" id="UP000829720">
    <property type="component" value="Unassembled WGS sequence"/>
</dbReference>
<sequence length="840" mass="91269">MFSFGLIWSNVFQTPAATKMSLSEESMTKAGTLSPDSKRVQLGRAGSPVPSCQSMKSDQSIDPPQNFKGEFPANPRIQVERAGSPVPSCLSMKSDHSIEPPLHFEGEFPANPRVRLGRAGSPVPSCQSMKSDQSIDPPQNFKGEFPANPRVQQLVESSCPEENSQEELNLAEMSLKCTLMKVTDGELKDFQKHQNQDYPECHERQQDLTDSLERERWKNESMIRIQKEVLDEFDSKTYNMSAAGHQRLVPVVRNCRKAILNSCGLTDESCEIVASVLQSSNSALRELDLSNNNLGDSGVELLCAGLKSPNCKLQTLDLSFNDLGDAGVELLCAGLISPNCKLQTLKLSYNKLGKSGVELLCAGFKSPNCKLQTLDLSFNKLGHSGVKLLCAGLKSPNCKLQRLELGCCNLTEDCCDDLASVLRSPHSELRDLELRDNELQDSGVAALSAGLEDLHCKLQRLGLSGCRVTERGCDSLASALHSNPSHLRELDLSYNHPGDSGVRALSAAKLDTLTLLVDHGGESRNKPGPRKYGCRLTLDPNTVNGALALSEGDRRECFVSSRGRQLPRIQQPSTIQLLNKTGCGLLTMGEREKKRPIIAARERGPGPGRYALPPTIGYVGHDYTKPTSPAYSFHRKMSSNLYSVDSSPGPQYQIDAKLTRFGRDGTPSYSILGRMKNSAGLFQTPGPGAYSPEAAPPLNSHRKPPSYTIGSRTSYRSVDAVPAPNKYTLPALIGSHVPTKPTSASYTMSGRCKSGGASEDLSMTPGPGKYNSTDPNVYLPKRPAFSMLGRYTVPSDATKKPGPGTHDAEKVVAHKPRAPSYSLGIRHSEFVTPLVVDVLD</sequence>
<keyword evidence="5" id="KW-1185">Reference proteome</keyword>
<evidence type="ECO:0000313" key="5">
    <source>
        <dbReference type="Proteomes" id="UP000829720"/>
    </source>
</evidence>
<dbReference type="Gene3D" id="3.80.10.10">
    <property type="entry name" value="Ribonuclease Inhibitor"/>
    <property type="match status" value="2"/>
</dbReference>
<dbReference type="SMART" id="SM00368">
    <property type="entry name" value="LRR_RI"/>
    <property type="match status" value="9"/>
</dbReference>
<keyword evidence="1" id="KW-0433">Leucine-rich repeat</keyword>
<keyword evidence="2" id="KW-0677">Repeat</keyword>
<dbReference type="PANTHER" id="PTHR24106">
    <property type="entry name" value="NACHT, LRR AND CARD DOMAINS-CONTAINING"/>
    <property type="match status" value="1"/>
</dbReference>
<dbReference type="InterPro" id="IPR001611">
    <property type="entry name" value="Leu-rich_rpt"/>
</dbReference>
<gene>
    <name evidence="4" type="ORF">AGOR_G00237960</name>
</gene>
<feature type="region of interest" description="Disordered" evidence="3">
    <location>
        <begin position="756"/>
        <end position="776"/>
    </location>
</feature>
<dbReference type="AlphaFoldDB" id="A0A8T3CFC9"/>
<evidence type="ECO:0000313" key="4">
    <source>
        <dbReference type="EMBL" id="KAI1882731.1"/>
    </source>
</evidence>
<dbReference type="InterPro" id="IPR051261">
    <property type="entry name" value="NLR"/>
</dbReference>
<accession>A0A8T3CFC9</accession>
<dbReference type="OrthoDB" id="429991at2759"/>
<feature type="region of interest" description="Disordered" evidence="3">
    <location>
        <begin position="27"/>
        <end position="66"/>
    </location>
</feature>
<dbReference type="EMBL" id="JAERUA010000024">
    <property type="protein sequence ID" value="KAI1882731.1"/>
    <property type="molecule type" value="Genomic_DNA"/>
</dbReference>
<dbReference type="PROSITE" id="PS51450">
    <property type="entry name" value="LRR"/>
    <property type="match status" value="1"/>
</dbReference>
<feature type="compositionally biased region" description="Polar residues" evidence="3">
    <location>
        <begin position="124"/>
        <end position="137"/>
    </location>
</feature>
<organism evidence="4 5">
    <name type="scientific">Albula goreensis</name>
    <dbReference type="NCBI Taxonomy" id="1534307"/>
    <lineage>
        <taxon>Eukaryota</taxon>
        <taxon>Metazoa</taxon>
        <taxon>Chordata</taxon>
        <taxon>Craniata</taxon>
        <taxon>Vertebrata</taxon>
        <taxon>Euteleostomi</taxon>
        <taxon>Actinopterygii</taxon>
        <taxon>Neopterygii</taxon>
        <taxon>Teleostei</taxon>
        <taxon>Albuliformes</taxon>
        <taxon>Albulidae</taxon>
        <taxon>Albula</taxon>
    </lineage>
</organism>
<feature type="region of interest" description="Disordered" evidence="3">
    <location>
        <begin position="118"/>
        <end position="139"/>
    </location>
</feature>
<dbReference type="InterPro" id="IPR010736">
    <property type="entry name" value="SHIPPO-rpt"/>
</dbReference>
<dbReference type="Pfam" id="PF07004">
    <property type="entry name" value="SHIPPO-rpt"/>
    <property type="match status" value="4"/>
</dbReference>
<dbReference type="Pfam" id="PF13516">
    <property type="entry name" value="LRR_6"/>
    <property type="match status" value="6"/>
</dbReference>
<evidence type="ECO:0000256" key="1">
    <source>
        <dbReference type="ARBA" id="ARBA00022614"/>
    </source>
</evidence>
<dbReference type="SUPFAM" id="SSF52047">
    <property type="entry name" value="RNI-like"/>
    <property type="match status" value="1"/>
</dbReference>